<evidence type="ECO:0000313" key="2">
    <source>
        <dbReference type="Proteomes" id="UP000476411"/>
    </source>
</evidence>
<reference evidence="1 2" key="1">
    <citation type="submission" date="2020-01" db="EMBL/GenBank/DDBJ databases">
        <title>Complete genome sequence of Chitinophaga sp. H33E-04 isolated from quinoa roots.</title>
        <authorList>
            <person name="Weon H.-Y."/>
            <person name="Lee S.A."/>
        </authorList>
    </citation>
    <scope>NUCLEOTIDE SEQUENCE [LARGE SCALE GENOMIC DNA]</scope>
    <source>
        <strain evidence="1 2">H33E-04</strain>
    </source>
</reference>
<keyword evidence="2" id="KW-1185">Reference proteome</keyword>
<organism evidence="1 2">
    <name type="scientific">Chitinophaga agri</name>
    <dbReference type="NCBI Taxonomy" id="2703787"/>
    <lineage>
        <taxon>Bacteria</taxon>
        <taxon>Pseudomonadati</taxon>
        <taxon>Bacteroidota</taxon>
        <taxon>Chitinophagia</taxon>
        <taxon>Chitinophagales</taxon>
        <taxon>Chitinophagaceae</taxon>
        <taxon>Chitinophaga</taxon>
    </lineage>
</organism>
<dbReference type="Proteomes" id="UP000476411">
    <property type="component" value="Chromosome"/>
</dbReference>
<dbReference type="EMBL" id="CP048113">
    <property type="protein sequence ID" value="QHS63693.1"/>
    <property type="molecule type" value="Genomic_DNA"/>
</dbReference>
<accession>A0A6B9ZQT1</accession>
<sequence>MPDLKYITTDKNSGFPEYLDFATLRKLGIQHIAELSGKIWTDHNLHDPGITILEALCYVLTDLDYRTKLDFKDLIAAPAGAVEDNFYTAAQILGNNPLTIADIRRMLIDIKGVRNAWLAPINEGETEADYSLVYDCTSGVLDNARLTREHAAIPLKGLYRVYIEPDDVYAAAYEKDACGNDVFPMDTLLSEITTRLHSHRTLCEDFPDVVVLEKEPISLCLHIELAANYNPDDVLLNIYSNIQDFLSPAPVFYTLQQLLEKGRSMEEIFEGRPFDFLRNAPLQQNGFIDVAELENLERITELRASDLYRIVMSVPGVAGVTRLMMTSFDEDGYAPTDINGNPVKQEGEEWCLHLKKDHRPVLSPETSNVIFFRNKLQFGANSEVVNQRYKKGISDYNKFPKASASLDTIVPKGRQLDLSQYTSVQYEFPKVYMIGKNDVPGDATAARKAQALQLQAYLLFFDRLLADYFGQLSSVRKLFSLRPGGEDDARTYFPADLTGIPQLPSLLRYKKQLPKTTQGNSYNGMQIAYEPSQTGTERREYKSLYLRDEMIRRIISECTNNSVARKVLQQEETGDWYFELTDAADNTLLESAIYFDTEQAAQQAALDVVFLATLSGSYSRNNNRKDDIYTFDLVYSDAGDTEMLTALYETSEQYLERKERFLDHLLSRFSEDFTDYALMMYNISGRKNDPERNIADKAAFLSAYPETSANRAQAFNYKEPGTGFPVCGLEKRMAGLMGIRQSPSASLNNFDLVSAEKQTGFIIRLPDQDTPLFVSDSLHAAEDIDEIFLQFRELGKHKANYQLYGCTGEGVYGFSIQSPVNAKEWVSATCMVEYTTEEERDALVDWYVNFFCKDGRYTIYPQTKEGYYFLLPDDYGKTLLKSKEGSDTQAQALSHGYDILEVLQEDTAWQVEQDMAAANFRIVIVKDGVQLAYHPQTYGTAELAMQQMKELQAYFQRHYLVYQRESTSLYNWRVTYDEQPAWEGILPYKDAAQLPVAFMQFVELAAKADNYQVVQTGDGVFRLQVIRTESGEEEGTALMTVISMHLSDFSTSEAAQQALHTYAALFTRLWLTVSEVVTTVPAATYSFKDLEPSPDMPAVLLTTAYAVPDGAAVTQVTRGIIRAAANPKHVLIAMLDDCRYVVQVCDDHGQLLAVSEETGDHVMATRLLERILLKAGQDTLWVEKGPSAEMYGFYWEDTASNTPLLQSIGVWETRTAAVAAFMDWVLTTSSDHIQPEQQPANGYGYIAYKGKVPFARQAVWYASADERDAAMLLLQAQANSLQTGTGWSVITPAHFYFKISDKDGLLLQEPHFYNSYEEVRTAFYQTVRFGKQRQYYLLTIQEGCTYSFKIVDTDKNVLAIHPFYYTSMTARDAAVERTLRFLQEHGQVVTEVKLAGAWKYGWQWLSCCCWQPETALEGLDEKPEKDDARKTMDYIIDHLAIKENNYAIEEEENGFRLFVTEGEGGERMAVHPHWYHCLREVEAARDRLIAWAVFRLSTIPSGRYAQVVEVRTDLYKNGDEERAFGYRLWDRDFRIARYLQEFDTPQERKETVIALLQRYRRKLPAFTSLERGSSAVVRDNVLYYYQLRRNDLLLWQSVTGYATADGAAEAFASESWRLLQRMQQQESYSSWTPTTSQLYLNDEQGNPLAVATITPGSYEAYTAAIRERQQFARKHGVYRNEDGTFSFHIYNTKANRYEWESMHTYVNAVDAENALLEFRQLLLFRGNYCLDDETVGCYYSINIGKVLLDIQHVTRKCDDDKEQLREADAWDRLQVFLDNLDPDNRNFFSYTDHAAGCRYAFRLVDDAIYRVAQYTAWDQGMEKREEHRMELQADVNCKKKLYGWFVKPEGNNSDPRILDCYFDHPEKISFNDLWMSYGQIPAFDQIWTIAEERLPYVDAKLYYYQLHSTAEKDGKIMWKAVSRYNSSALAEKAEANFYVYLLEMARSEASYYYEPMAGCENAYTLYLKDMDGKIIAVAPDIICGEDMENDRATRIFNAMLFPIVENGKQYSFEINNILQLTGKEPSYAYKTIWESVQQFDTPGEARDALNTACTLLADLRNYERGDENACGPFSVTLVNPEGMLAEHPLTYNSMSARNAAMAYVLNAVSAEGLHLLEHILMRPRTQQQSYQALKLELNWYAQRESPVLLQIISEGVFADAAAYITALKQAAGADKVFVDYQTSAITISFYKDDEKLAAAKLPVTEAVMALLSDLTVVRADMRALLSEVPSGNVSVVEVPVVCSTDAAILPVCGNVCLCCEEGEALDEENAMYCDRTFMADPYSFWATVVLPAWPQRFRLARFRQFFEDTLRREAPAHIRLNILWISPQQMLQFEAAWKNWLAALSREDSCDYEEHLQALNTVLKGLKNVYPAAYMWDDDGGDDKPLVLLDEAMLG</sequence>
<protein>
    <submittedName>
        <fullName evidence="1">Uncharacterized protein</fullName>
    </submittedName>
</protein>
<dbReference type="KEGG" id="chih:GWR21_30170"/>
<evidence type="ECO:0000313" key="1">
    <source>
        <dbReference type="EMBL" id="QHS63693.1"/>
    </source>
</evidence>
<proteinExistence type="predicted"/>
<dbReference type="Gene3D" id="2.30.29.80">
    <property type="match status" value="1"/>
</dbReference>
<dbReference type="RefSeq" id="WP_162335409.1">
    <property type="nucleotide sequence ID" value="NZ_CP048113.1"/>
</dbReference>
<name>A0A6B9ZQT1_9BACT</name>
<gene>
    <name evidence="1" type="ORF">GWR21_30170</name>
</gene>